<feature type="chain" id="PRO_5013381870" evidence="1">
    <location>
        <begin position="25"/>
        <end position="284"/>
    </location>
</feature>
<dbReference type="OrthoDB" id="2083476at2"/>
<dbReference type="AlphaFoldDB" id="A0A1M4U964"/>
<dbReference type="Gene3D" id="3.30.457.10">
    <property type="entry name" value="Copper amine oxidase-like, N-terminal domain"/>
    <property type="match status" value="1"/>
</dbReference>
<dbReference type="Proteomes" id="UP000184196">
    <property type="component" value="Unassembled WGS sequence"/>
</dbReference>
<dbReference type="EMBL" id="FQUW01000006">
    <property type="protein sequence ID" value="SHE53103.1"/>
    <property type="molecule type" value="Genomic_DNA"/>
</dbReference>
<feature type="signal peptide" evidence="1">
    <location>
        <begin position="1"/>
        <end position="24"/>
    </location>
</feature>
<evidence type="ECO:0000259" key="2">
    <source>
        <dbReference type="Pfam" id="PF07833"/>
    </source>
</evidence>
<accession>A0A1M4U964</accession>
<dbReference type="SUPFAM" id="SSF55383">
    <property type="entry name" value="Copper amine oxidase, domain N"/>
    <property type="match status" value="1"/>
</dbReference>
<protein>
    <submittedName>
        <fullName evidence="3">Copper amine oxidase N-terminal domain-containing protein</fullName>
    </submittedName>
</protein>
<evidence type="ECO:0000313" key="4">
    <source>
        <dbReference type="Proteomes" id="UP000184196"/>
    </source>
</evidence>
<reference evidence="4" key="1">
    <citation type="submission" date="2016-11" db="EMBL/GenBank/DDBJ databases">
        <authorList>
            <person name="Varghese N."/>
            <person name="Submissions S."/>
        </authorList>
    </citation>
    <scope>NUCLEOTIDE SEQUENCE [LARGE SCALE GENOMIC DNA]</scope>
    <source>
        <strain evidence="4">DSM 11792</strain>
    </source>
</reference>
<dbReference type="InterPro" id="IPR012854">
    <property type="entry name" value="Cu_amine_oxidase-like_N"/>
</dbReference>
<feature type="domain" description="Copper amine oxidase-like N-terminal" evidence="2">
    <location>
        <begin position="29"/>
        <end position="74"/>
    </location>
</feature>
<proteinExistence type="predicted"/>
<keyword evidence="1" id="KW-0732">Signal</keyword>
<evidence type="ECO:0000313" key="3">
    <source>
        <dbReference type="EMBL" id="SHE53103.1"/>
    </source>
</evidence>
<sequence length="284" mass="32455">MRKKWLIAGVFVALVGIFAATAYASNPIKLIVNGRETKLDVPPHIIHGRIMVPVRWIAEMLGATVYWNEKEKLIGIDFTLPPELQKEWEYPLPGGGELSLGYLGRGTKFILPVIVTLNEYLAEKQKASLYPTKDDAAQTILVRYELLSAGRTDGGMWYSEKTAYKIVARLYYSEIQPEKGHPPHVIRLYEQELPKGGIAGGNEELKFNRHWYEDTQFIVKPKEGTVVERDDSSGRTTWIQGQKGWYIDESETRVLKKKELEEMPVLFDYPHPPAGYDYTLLKQQ</sequence>
<evidence type="ECO:0000256" key="1">
    <source>
        <dbReference type="SAM" id="SignalP"/>
    </source>
</evidence>
<dbReference type="RefSeq" id="WP_073162861.1">
    <property type="nucleotide sequence ID" value="NZ_FQUW01000006.1"/>
</dbReference>
<dbReference type="InterPro" id="IPR036582">
    <property type="entry name" value="Mao_N_sf"/>
</dbReference>
<dbReference type="Pfam" id="PF07833">
    <property type="entry name" value="Cu_amine_oxidN1"/>
    <property type="match status" value="1"/>
</dbReference>
<keyword evidence="4" id="KW-1185">Reference proteome</keyword>
<gene>
    <name evidence="3" type="ORF">SAMN02745218_00436</name>
</gene>
<organism evidence="3 4">
    <name type="scientific">Desulfofundulus australicus DSM 11792</name>
    <dbReference type="NCBI Taxonomy" id="1121425"/>
    <lineage>
        <taxon>Bacteria</taxon>
        <taxon>Bacillati</taxon>
        <taxon>Bacillota</taxon>
        <taxon>Clostridia</taxon>
        <taxon>Eubacteriales</taxon>
        <taxon>Peptococcaceae</taxon>
        <taxon>Desulfofundulus</taxon>
    </lineage>
</organism>
<name>A0A1M4U964_9FIRM</name>